<sequence length="299" mass="34910">MNPINSTIVNFVKILPKPAVYIFAKKYIAGEKLEDGVRVVKELNSKGILATMDVLGEAVTTKKESVDAKNECLLVLETIQKNNLNSNLSLKPTQLGLAIDEEFCYNQMVEIVERAKSYNNFVRIDMEDSPFTDATINLFKRLKEKYDNVGIVVQAYLKRTLDDVKKLNKLGTNYRLCKGIYIEPEEISYKDYQKVRDNYLDILRQMFTDGNYVGIATHDDYLVENAYKMIKEMNIPKDKFEFQMLYGVKENLRDRINADGYKIRIYVPFGEHWYKYSIRRLQENPNIAWYITKSIFSFN</sequence>
<dbReference type="GO" id="GO:0004657">
    <property type="term" value="F:proline dehydrogenase activity"/>
    <property type="evidence" value="ECO:0007669"/>
    <property type="project" value="UniProtKB-EC"/>
</dbReference>
<evidence type="ECO:0000256" key="5">
    <source>
        <dbReference type="ARBA" id="ARBA00022827"/>
    </source>
</evidence>
<gene>
    <name evidence="12" type="ORF">P0M35_09700</name>
</gene>
<evidence type="ECO:0000256" key="2">
    <source>
        <dbReference type="ARBA" id="ARBA00012695"/>
    </source>
</evidence>
<dbReference type="SUPFAM" id="SSF51730">
    <property type="entry name" value="FAD-linked oxidoreductase"/>
    <property type="match status" value="1"/>
</dbReference>
<dbReference type="RefSeq" id="WP_321536196.1">
    <property type="nucleotide sequence ID" value="NZ_JARGDL010000013.1"/>
</dbReference>
<comment type="pathway">
    <text evidence="1">Amino-acid degradation; L-proline degradation into L-glutamate; L-glutamate from L-proline: step 1/2.</text>
</comment>
<accession>A0AAE3P1B1</accession>
<evidence type="ECO:0000256" key="7">
    <source>
        <dbReference type="ARBA" id="ARBA00023062"/>
    </source>
</evidence>
<organism evidence="12 13">
    <name type="scientific">Stygiobacter electus</name>
    <dbReference type="NCBI Taxonomy" id="3032292"/>
    <lineage>
        <taxon>Bacteria</taxon>
        <taxon>Pseudomonadati</taxon>
        <taxon>Ignavibacteriota</taxon>
        <taxon>Ignavibacteria</taxon>
        <taxon>Ignavibacteriales</taxon>
        <taxon>Melioribacteraceae</taxon>
        <taxon>Stygiobacter</taxon>
    </lineage>
</organism>
<comment type="catalytic activity">
    <reaction evidence="8">
        <text>L-proline + a quinone = (S)-1-pyrroline-5-carboxylate + a quinol + H(+)</text>
        <dbReference type="Rhea" id="RHEA:23784"/>
        <dbReference type="ChEBI" id="CHEBI:15378"/>
        <dbReference type="ChEBI" id="CHEBI:17388"/>
        <dbReference type="ChEBI" id="CHEBI:24646"/>
        <dbReference type="ChEBI" id="CHEBI:60039"/>
        <dbReference type="ChEBI" id="CHEBI:132124"/>
        <dbReference type="EC" id="1.5.5.2"/>
    </reaction>
</comment>
<keyword evidence="6" id="KW-0560">Oxidoreductase</keyword>
<proteinExistence type="predicted"/>
<name>A0AAE3P1B1_9BACT</name>
<dbReference type="InterPro" id="IPR015659">
    <property type="entry name" value="Proline_oxidase"/>
</dbReference>
<evidence type="ECO:0000259" key="11">
    <source>
        <dbReference type="Pfam" id="PF01619"/>
    </source>
</evidence>
<keyword evidence="5 10" id="KW-0274">FAD</keyword>
<dbReference type="Proteomes" id="UP001221302">
    <property type="component" value="Unassembled WGS sequence"/>
</dbReference>
<dbReference type="AlphaFoldDB" id="A0AAE3P1B1"/>
<evidence type="ECO:0000256" key="8">
    <source>
        <dbReference type="ARBA" id="ARBA00048779"/>
    </source>
</evidence>
<dbReference type="PIRSF" id="PIRSF000196">
    <property type="entry name" value="Pro_dehydrog"/>
    <property type="match status" value="1"/>
</dbReference>
<evidence type="ECO:0000256" key="6">
    <source>
        <dbReference type="ARBA" id="ARBA00023002"/>
    </source>
</evidence>
<protein>
    <recommendedName>
        <fullName evidence="2">proline dehydrogenase</fullName>
        <ecNumber evidence="2">1.5.5.2</ecNumber>
    </recommendedName>
</protein>
<comment type="cofactor">
    <cofactor evidence="10">
        <name>FAD</name>
        <dbReference type="ChEBI" id="CHEBI:57692"/>
    </cofactor>
    <text evidence="10">Binds 1 FAD per subunit.</text>
</comment>
<feature type="binding site" evidence="9">
    <location>
        <position position="91"/>
    </location>
    <ligand>
        <name>substrate</name>
    </ligand>
</feature>
<dbReference type="GO" id="GO:0010133">
    <property type="term" value="P:L-proline catabolic process to L-glutamate"/>
    <property type="evidence" value="ECO:0007669"/>
    <property type="project" value="InterPro"/>
</dbReference>
<dbReference type="InterPro" id="IPR029041">
    <property type="entry name" value="FAD-linked_oxidoreductase-like"/>
</dbReference>
<dbReference type="GO" id="GO:0000166">
    <property type="term" value="F:nucleotide binding"/>
    <property type="evidence" value="ECO:0007669"/>
    <property type="project" value="UniProtKB-KW"/>
</dbReference>
<feature type="binding site" evidence="10">
    <location>
        <begin position="217"/>
        <end position="218"/>
    </location>
    <ligand>
        <name>FAD</name>
        <dbReference type="ChEBI" id="CHEBI:57692"/>
    </ligand>
</feature>
<dbReference type="Pfam" id="PF01619">
    <property type="entry name" value="Pro_dh"/>
    <property type="match status" value="1"/>
</dbReference>
<keyword evidence="13" id="KW-1185">Reference proteome</keyword>
<dbReference type="InterPro" id="IPR002872">
    <property type="entry name" value="Proline_DH_dom"/>
</dbReference>
<dbReference type="PANTHER" id="PTHR13914">
    <property type="entry name" value="PROLINE OXIDASE"/>
    <property type="match status" value="1"/>
</dbReference>
<feature type="binding site" evidence="9">
    <location>
        <position position="280"/>
    </location>
    <ligand>
        <name>substrate</name>
    </ligand>
</feature>
<evidence type="ECO:0000256" key="10">
    <source>
        <dbReference type="PIRSR" id="PIRSR000196-2"/>
    </source>
</evidence>
<feature type="domain" description="Proline dehydrogenase" evidence="11">
    <location>
        <begin position="40"/>
        <end position="285"/>
    </location>
</feature>
<feature type="binding site" evidence="10">
    <location>
        <position position="126"/>
    </location>
    <ligand>
        <name>FAD</name>
        <dbReference type="ChEBI" id="CHEBI:57692"/>
    </ligand>
</feature>
<evidence type="ECO:0000256" key="3">
    <source>
        <dbReference type="ARBA" id="ARBA00022630"/>
    </source>
</evidence>
<keyword evidence="4 10" id="KW-0547">Nucleotide-binding</keyword>
<evidence type="ECO:0000256" key="1">
    <source>
        <dbReference type="ARBA" id="ARBA00004739"/>
    </source>
</evidence>
<dbReference type="EMBL" id="JARGDL010000013">
    <property type="protein sequence ID" value="MDF1612425.1"/>
    <property type="molecule type" value="Genomic_DNA"/>
</dbReference>
<keyword evidence="7" id="KW-0642">Proline metabolism</keyword>
<feature type="binding site" evidence="9">
    <location>
        <position position="279"/>
    </location>
    <ligand>
        <name>substrate</name>
    </ligand>
</feature>
<evidence type="ECO:0000313" key="13">
    <source>
        <dbReference type="Proteomes" id="UP001221302"/>
    </source>
</evidence>
<dbReference type="Gene3D" id="3.20.20.220">
    <property type="match status" value="1"/>
</dbReference>
<reference evidence="12" key="1">
    <citation type="submission" date="2023-03" db="EMBL/GenBank/DDBJ databases">
        <title>Stygiobacter electus gen. nov., sp. nov., facultatively anaerobic thermotolerant bacterium of the class Ignavibacteria from a well of Yessentuki mineral water deposit.</title>
        <authorList>
            <person name="Podosokorskaya O.A."/>
            <person name="Elcheninov A.G."/>
            <person name="Petrova N.F."/>
            <person name="Zavarzina D.G."/>
            <person name="Kublanov I.V."/>
            <person name="Merkel A.Y."/>
        </authorList>
    </citation>
    <scope>NUCLEOTIDE SEQUENCE</scope>
    <source>
        <strain evidence="12">09-Me</strain>
    </source>
</reference>
<comment type="caution">
    <text evidence="12">The sequence shown here is derived from an EMBL/GenBank/DDBJ whole genome shotgun (WGS) entry which is preliminary data.</text>
</comment>
<dbReference type="InterPro" id="IPR008219">
    <property type="entry name" value="PRODH_bac_arc"/>
</dbReference>
<dbReference type="PANTHER" id="PTHR13914:SF0">
    <property type="entry name" value="PROLINE DEHYDROGENASE 1, MITOCHONDRIAL"/>
    <property type="match status" value="1"/>
</dbReference>
<evidence type="ECO:0000256" key="4">
    <source>
        <dbReference type="ARBA" id="ARBA00022741"/>
    </source>
</evidence>
<feature type="binding site" evidence="10">
    <location>
        <position position="154"/>
    </location>
    <ligand>
        <name>FAD</name>
        <dbReference type="ChEBI" id="CHEBI:57692"/>
    </ligand>
</feature>
<keyword evidence="3" id="KW-0285">Flavoprotein</keyword>
<evidence type="ECO:0000256" key="9">
    <source>
        <dbReference type="PIRSR" id="PIRSR000196-1"/>
    </source>
</evidence>
<evidence type="ECO:0000313" key="12">
    <source>
        <dbReference type="EMBL" id="MDF1612425.1"/>
    </source>
</evidence>
<dbReference type="EC" id="1.5.5.2" evidence="2"/>